<name>I5AXE0_EUBC6</name>
<organism evidence="1 2">
    <name type="scientific">Eubacterium cellulosolvens (strain ATCC 43171 / JCM 9499 / 6)</name>
    <name type="common">Cillobacterium cellulosolvens</name>
    <dbReference type="NCBI Taxonomy" id="633697"/>
    <lineage>
        <taxon>Bacteria</taxon>
        <taxon>Bacillati</taxon>
        <taxon>Bacillota</taxon>
        <taxon>Clostridia</taxon>
        <taxon>Eubacteriales</taxon>
        <taxon>Eubacteriaceae</taxon>
        <taxon>Eubacterium</taxon>
    </lineage>
</organism>
<keyword evidence="2" id="KW-1185">Reference proteome</keyword>
<accession>I5AXE0</accession>
<evidence type="ECO:0000313" key="1">
    <source>
        <dbReference type="EMBL" id="EIM58463.1"/>
    </source>
</evidence>
<gene>
    <name evidence="1" type="ORF">EubceDRAFT1_2763</name>
</gene>
<dbReference type="AlphaFoldDB" id="I5AXE0"/>
<dbReference type="HOGENOM" id="CLU_2287287_0_0_9"/>
<dbReference type="EMBL" id="CM001487">
    <property type="protein sequence ID" value="EIM58463.1"/>
    <property type="molecule type" value="Genomic_DNA"/>
</dbReference>
<evidence type="ECO:0000313" key="2">
    <source>
        <dbReference type="Proteomes" id="UP000005753"/>
    </source>
</evidence>
<reference evidence="1 2" key="2">
    <citation type="submission" date="2012-02" db="EMBL/GenBank/DDBJ databases">
        <title>Improved High-Quality Draft sequence of Eubacterium cellulosolvens 6.</title>
        <authorList>
            <consortium name="US DOE Joint Genome Institute"/>
            <person name="Lucas S."/>
            <person name="Han J."/>
            <person name="Lapidus A."/>
            <person name="Cheng J.-F."/>
            <person name="Goodwin L."/>
            <person name="Pitluck S."/>
            <person name="Peters L."/>
            <person name="Mikhailova N."/>
            <person name="Gu W."/>
            <person name="Detter J.C."/>
            <person name="Han C."/>
            <person name="Tapia R."/>
            <person name="Land M."/>
            <person name="Hauser L."/>
            <person name="Kyrpides N."/>
            <person name="Ivanova N."/>
            <person name="Pagani I."/>
            <person name="Johnson E."/>
            <person name="Mukhopadhyay B."/>
            <person name="Anderson I."/>
            <person name="Woyke T."/>
        </authorList>
    </citation>
    <scope>NUCLEOTIDE SEQUENCE [LARGE SCALE GENOMIC DNA]</scope>
    <source>
        <strain evidence="1 2">6</strain>
    </source>
</reference>
<protein>
    <submittedName>
        <fullName evidence="1">Uncharacterized protein</fullName>
    </submittedName>
</protein>
<sequence>MTPSVPFARKADNRYEEAEVAVGSPFVYDGNSIDGLRGNCGRDKYITRNGKCHIRGVYNAANGNSRFGINYQTGGYSYNSADSYTHAYAGAGRNGGCCAIG</sequence>
<reference evidence="1 2" key="1">
    <citation type="submission" date="2010-08" db="EMBL/GenBank/DDBJ databases">
        <authorList>
            <consortium name="US DOE Joint Genome Institute (JGI-PGF)"/>
            <person name="Lucas S."/>
            <person name="Copeland A."/>
            <person name="Lapidus A."/>
            <person name="Cheng J.-F."/>
            <person name="Bruce D."/>
            <person name="Goodwin L."/>
            <person name="Pitluck S."/>
            <person name="Land M.L."/>
            <person name="Hauser L."/>
            <person name="Chang Y.-J."/>
            <person name="Anderson I.J."/>
            <person name="Johnson E."/>
            <person name="Mulhopadhyay B."/>
            <person name="Kyrpides N."/>
            <person name="Woyke T.J."/>
        </authorList>
    </citation>
    <scope>NUCLEOTIDE SEQUENCE [LARGE SCALE GENOMIC DNA]</scope>
    <source>
        <strain evidence="1 2">6</strain>
    </source>
</reference>
<proteinExistence type="predicted"/>
<dbReference type="Proteomes" id="UP000005753">
    <property type="component" value="Chromosome"/>
</dbReference>